<organism evidence="1 2">
    <name type="scientific">Mucispirillum schaedleri ASF457</name>
    <dbReference type="NCBI Taxonomy" id="1379858"/>
    <lineage>
        <taxon>Bacteria</taxon>
        <taxon>Pseudomonadati</taxon>
        <taxon>Deferribacterota</taxon>
        <taxon>Deferribacteres</taxon>
        <taxon>Deferribacterales</taxon>
        <taxon>Mucispirillaceae</taxon>
        <taxon>Mucispirillum</taxon>
    </lineage>
</organism>
<reference evidence="1" key="3">
    <citation type="submission" date="2022-06" db="EMBL/GenBank/DDBJ databases">
        <title>Resources to Facilitate Use of the Altered Schaedler Flora (ASF) Mouse Model to Study Microbiome Function.</title>
        <authorList>
            <person name="Proctor A."/>
            <person name="Parvinroo S."/>
            <person name="Richie T."/>
            <person name="Jia X."/>
            <person name="Lee S.T.M."/>
            <person name="Karp P.D."/>
            <person name="Paley S."/>
            <person name="Kostic A.D."/>
            <person name="Pierre J.F."/>
            <person name="Wannemuehler M.J."/>
            <person name="Phillips G.J."/>
        </authorList>
    </citation>
    <scope>NUCLEOTIDE SEQUENCE</scope>
    <source>
        <strain evidence="1">ASF457</strain>
    </source>
</reference>
<reference evidence="1" key="1">
    <citation type="journal article" date="2014" name="Genome Announc.">
        <title>Draft genome sequences of the altered schaedler flora, a defined bacterial community from gnotobiotic mice.</title>
        <authorList>
            <person name="Wannemuehler M.J."/>
            <person name="Overstreet A.M."/>
            <person name="Ward D.V."/>
            <person name="Phillips G.J."/>
        </authorList>
    </citation>
    <scope>NUCLEOTIDE SEQUENCE</scope>
    <source>
        <strain evidence="1">ASF457</strain>
    </source>
</reference>
<evidence type="ECO:0000313" key="1">
    <source>
        <dbReference type="EMBL" id="USF24330.1"/>
    </source>
</evidence>
<protein>
    <submittedName>
        <fullName evidence="1">Uncharacterized protein</fullName>
    </submittedName>
</protein>
<dbReference type="KEGG" id="msch:N508_001416"/>
<dbReference type="Proteomes" id="UP000017429">
    <property type="component" value="Chromosome"/>
</dbReference>
<dbReference type="EMBL" id="CP097562">
    <property type="protein sequence ID" value="USF24330.1"/>
    <property type="molecule type" value="Genomic_DNA"/>
</dbReference>
<gene>
    <name evidence="1" type="ORF">N508_001416</name>
</gene>
<reference evidence="1" key="2">
    <citation type="submission" date="2022-05" db="EMBL/GenBank/DDBJ databases">
        <authorList>
            <person name="Proctor A.L."/>
            <person name="Phillips G.J."/>
            <person name="Wannemuehler M.J."/>
        </authorList>
    </citation>
    <scope>NUCLEOTIDE SEQUENCE</scope>
    <source>
        <strain evidence="1">ASF457</strain>
    </source>
</reference>
<name>V2QCG3_9BACT</name>
<proteinExistence type="predicted"/>
<sequence>MNIYLLGKKSNQLIYKILSLKTSCDRLILPKTINNINYMYGGGYAACGLTPLQKREIYLVV</sequence>
<accession>V2QCG3</accession>
<dbReference type="AlphaFoldDB" id="V2QCG3"/>
<dbReference type="RefSeq" id="WP_023275723.1">
    <property type="nucleotide sequence ID" value="NZ_CP097562.1"/>
</dbReference>
<evidence type="ECO:0000313" key="2">
    <source>
        <dbReference type="Proteomes" id="UP000017429"/>
    </source>
</evidence>
<keyword evidence="2" id="KW-1185">Reference proteome</keyword>